<dbReference type="EMBL" id="OC861169">
    <property type="protein sequence ID" value="CAD7629220.1"/>
    <property type="molecule type" value="Genomic_DNA"/>
</dbReference>
<reference evidence="9" key="1">
    <citation type="submission" date="2020-11" db="EMBL/GenBank/DDBJ databases">
        <authorList>
            <person name="Tran Van P."/>
        </authorList>
    </citation>
    <scope>NUCLEOTIDE SEQUENCE</scope>
</reference>
<dbReference type="InterPro" id="IPR050173">
    <property type="entry name" value="ABC_transporter_C-like"/>
</dbReference>
<organism evidence="9">
    <name type="scientific">Medioppia subpectinata</name>
    <dbReference type="NCBI Taxonomy" id="1979941"/>
    <lineage>
        <taxon>Eukaryota</taxon>
        <taxon>Metazoa</taxon>
        <taxon>Ecdysozoa</taxon>
        <taxon>Arthropoda</taxon>
        <taxon>Chelicerata</taxon>
        <taxon>Arachnida</taxon>
        <taxon>Acari</taxon>
        <taxon>Acariformes</taxon>
        <taxon>Sarcoptiformes</taxon>
        <taxon>Oribatida</taxon>
        <taxon>Brachypylina</taxon>
        <taxon>Oppioidea</taxon>
        <taxon>Oppiidae</taxon>
        <taxon>Medioppia</taxon>
    </lineage>
</organism>
<evidence type="ECO:0000256" key="1">
    <source>
        <dbReference type="ARBA" id="ARBA00004127"/>
    </source>
</evidence>
<keyword evidence="6 8" id="KW-1133">Transmembrane helix</keyword>
<keyword evidence="4" id="KW-0547">Nucleotide-binding</keyword>
<evidence type="ECO:0000256" key="4">
    <source>
        <dbReference type="ARBA" id="ARBA00022741"/>
    </source>
</evidence>
<dbReference type="SUPFAM" id="SSF90123">
    <property type="entry name" value="ABC transporter transmembrane region"/>
    <property type="match status" value="1"/>
</dbReference>
<keyword evidence="2 8" id="KW-0812">Transmembrane</keyword>
<protein>
    <recommendedName>
        <fullName evidence="11">ABC transmembrane type-1 domain-containing protein</fullName>
    </recommendedName>
</protein>
<dbReference type="InterPro" id="IPR036640">
    <property type="entry name" value="ABC1_TM_sf"/>
</dbReference>
<dbReference type="GO" id="GO:0005524">
    <property type="term" value="F:ATP binding"/>
    <property type="evidence" value="ECO:0007669"/>
    <property type="project" value="UniProtKB-KW"/>
</dbReference>
<dbReference type="Gene3D" id="1.20.1560.10">
    <property type="entry name" value="ABC transporter type 1, transmembrane domain"/>
    <property type="match status" value="1"/>
</dbReference>
<dbReference type="GO" id="GO:0016020">
    <property type="term" value="C:membrane"/>
    <property type="evidence" value="ECO:0007669"/>
    <property type="project" value="InterPro"/>
</dbReference>
<gene>
    <name evidence="9" type="ORF">OSB1V03_LOCUS9637</name>
</gene>
<name>A0A7R9KW91_9ACAR</name>
<dbReference type="Proteomes" id="UP000759131">
    <property type="component" value="Unassembled WGS sequence"/>
</dbReference>
<feature type="transmembrane region" description="Helical" evidence="8">
    <location>
        <begin position="181"/>
        <end position="198"/>
    </location>
</feature>
<comment type="subcellular location">
    <subcellularLocation>
        <location evidence="1">Endomembrane system</location>
        <topology evidence="1">Multi-pass membrane protein</topology>
    </subcellularLocation>
</comment>
<evidence type="ECO:0000256" key="7">
    <source>
        <dbReference type="ARBA" id="ARBA00023136"/>
    </source>
</evidence>
<evidence type="ECO:0008006" key="11">
    <source>
        <dbReference type="Google" id="ProtNLM"/>
    </source>
</evidence>
<dbReference type="OrthoDB" id="6514538at2759"/>
<sequence length="243" mass="28772">MKSISFNKYKCIGNTEFILQLLFSYFGYSYQLKVLSINFSINELEVTARMKKCPKKYVSFISQITFNWFSELIFKGYRKPLTSEDMWYLDNHNTTDYIHKKFNKIWLNLIEKQTKSKTLKNKQKPFYMNITTPLLKCYWMQLLSVNVFKLTAICLTFINPIVLDRLISFMSPSNAEPQWRGLFYASLMFIAPLVESLFNSQHEYRVNVIAMKIRATLISSIYKKVVTLVFKNECQCVYNKTVN</sequence>
<evidence type="ECO:0000313" key="10">
    <source>
        <dbReference type="Proteomes" id="UP000759131"/>
    </source>
</evidence>
<dbReference type="GO" id="GO:0012505">
    <property type="term" value="C:endomembrane system"/>
    <property type="evidence" value="ECO:0007669"/>
    <property type="project" value="UniProtKB-SubCell"/>
</dbReference>
<keyword evidence="5" id="KW-0067">ATP-binding</keyword>
<dbReference type="EMBL" id="CAJPIZ010006594">
    <property type="protein sequence ID" value="CAG2109650.1"/>
    <property type="molecule type" value="Genomic_DNA"/>
</dbReference>
<dbReference type="AlphaFoldDB" id="A0A7R9KW91"/>
<feature type="transmembrane region" description="Helical" evidence="8">
    <location>
        <begin position="138"/>
        <end position="161"/>
    </location>
</feature>
<keyword evidence="3" id="KW-0677">Repeat</keyword>
<evidence type="ECO:0000256" key="6">
    <source>
        <dbReference type="ARBA" id="ARBA00022989"/>
    </source>
</evidence>
<evidence type="ECO:0000256" key="8">
    <source>
        <dbReference type="SAM" id="Phobius"/>
    </source>
</evidence>
<keyword evidence="7 8" id="KW-0472">Membrane</keyword>
<accession>A0A7R9KW91</accession>
<evidence type="ECO:0000256" key="2">
    <source>
        <dbReference type="ARBA" id="ARBA00022692"/>
    </source>
</evidence>
<dbReference type="GO" id="GO:0042626">
    <property type="term" value="F:ATPase-coupled transmembrane transporter activity"/>
    <property type="evidence" value="ECO:0007669"/>
    <property type="project" value="TreeGrafter"/>
</dbReference>
<evidence type="ECO:0000313" key="9">
    <source>
        <dbReference type="EMBL" id="CAD7629220.1"/>
    </source>
</evidence>
<dbReference type="PANTHER" id="PTHR24223:SF443">
    <property type="entry name" value="MULTIDRUG-RESISTANCE LIKE PROTEIN 1, ISOFORM I"/>
    <property type="match status" value="1"/>
</dbReference>
<dbReference type="PANTHER" id="PTHR24223">
    <property type="entry name" value="ATP-BINDING CASSETTE SUB-FAMILY C"/>
    <property type="match status" value="1"/>
</dbReference>
<keyword evidence="10" id="KW-1185">Reference proteome</keyword>
<proteinExistence type="predicted"/>
<evidence type="ECO:0000256" key="3">
    <source>
        <dbReference type="ARBA" id="ARBA00022737"/>
    </source>
</evidence>
<evidence type="ECO:0000256" key="5">
    <source>
        <dbReference type="ARBA" id="ARBA00022840"/>
    </source>
</evidence>